<proteinExistence type="predicted"/>
<sequence>MSRSAAQRPRLYFAQTPEVSYSGPGEEKIRGISKVEKSDSQEVKSAEVSKAGEVKDKKETKRNKVNYTYFASEGVPGTEIYQRPSVEYGNSVLPQWSVYKWIEKSKMAIVLHKTKVVDHHLLPQMRKTLNAHFCYKIIHNRLGFHKVCARWIPKQLTQLH</sequence>
<feature type="region of interest" description="Disordered" evidence="1">
    <location>
        <begin position="15"/>
        <end position="55"/>
    </location>
</feature>
<keyword evidence="3" id="KW-1185">Reference proteome</keyword>
<evidence type="ECO:0000256" key="1">
    <source>
        <dbReference type="SAM" id="MobiDB-lite"/>
    </source>
</evidence>
<protein>
    <submittedName>
        <fullName evidence="2">Uncharacterized protein</fullName>
    </submittedName>
</protein>
<dbReference type="EMBL" id="CP092864">
    <property type="protein sequence ID" value="UYV62364.1"/>
    <property type="molecule type" value="Genomic_DNA"/>
</dbReference>
<organism evidence="2 3">
    <name type="scientific">Cordylochernes scorpioides</name>
    <dbReference type="NCBI Taxonomy" id="51811"/>
    <lineage>
        <taxon>Eukaryota</taxon>
        <taxon>Metazoa</taxon>
        <taxon>Ecdysozoa</taxon>
        <taxon>Arthropoda</taxon>
        <taxon>Chelicerata</taxon>
        <taxon>Arachnida</taxon>
        <taxon>Pseudoscorpiones</taxon>
        <taxon>Cheliferoidea</taxon>
        <taxon>Chernetidae</taxon>
        <taxon>Cordylochernes</taxon>
    </lineage>
</organism>
<gene>
    <name evidence="2" type="ORF">LAZ67_2000291</name>
</gene>
<name>A0ABY6K222_9ARAC</name>
<reference evidence="2 3" key="1">
    <citation type="submission" date="2022-01" db="EMBL/GenBank/DDBJ databases">
        <title>A chromosomal length assembly of Cordylochernes scorpioides.</title>
        <authorList>
            <person name="Zeh D."/>
            <person name="Zeh J."/>
        </authorList>
    </citation>
    <scope>NUCLEOTIDE SEQUENCE [LARGE SCALE GENOMIC DNA]</scope>
    <source>
        <strain evidence="2">IN4F17</strain>
        <tissue evidence="2">Whole Body</tissue>
    </source>
</reference>
<evidence type="ECO:0000313" key="3">
    <source>
        <dbReference type="Proteomes" id="UP001235939"/>
    </source>
</evidence>
<accession>A0ABY6K222</accession>
<feature type="compositionally biased region" description="Basic and acidic residues" evidence="1">
    <location>
        <begin position="25"/>
        <end position="55"/>
    </location>
</feature>
<dbReference type="Proteomes" id="UP001235939">
    <property type="component" value="Chromosome 02"/>
</dbReference>
<evidence type="ECO:0000313" key="2">
    <source>
        <dbReference type="EMBL" id="UYV62364.1"/>
    </source>
</evidence>